<dbReference type="AlphaFoldDB" id="A0AAV1FWD0"/>
<reference evidence="2" key="1">
    <citation type="submission" date="2023-08" db="EMBL/GenBank/DDBJ databases">
        <authorList>
            <person name="Alioto T."/>
            <person name="Alioto T."/>
            <person name="Gomez Garrido J."/>
        </authorList>
    </citation>
    <scope>NUCLEOTIDE SEQUENCE</scope>
</reference>
<feature type="region of interest" description="Disordered" evidence="1">
    <location>
        <begin position="257"/>
        <end position="277"/>
    </location>
</feature>
<keyword evidence="3" id="KW-1185">Reference proteome</keyword>
<sequence length="367" mass="41088">MENREAPQQLLDHDYAKERRASACQTGRKRRASRCFCCRNDQDSQHHHSAPSGSQPKKRKRTSAVRSSDSAGLTQDPAPQPSHAHDAGDPPLVPRPQPTVEPFELPQVLPVVHHFQPPTSPPLHDDPLIIHHQSVEEYQQLYHSVADDMLWYKNGLQRPYSLTLGRLIKQKLWEQLDRPQFTETVDDNGLVCVNTSYGVGVYPPLYDVDTSGEPKPKTSPRKRPPPSASASSSSCLKPLNKNICLCLYMKMVASTRSLHHQPPPPPVQSNLEPHPGVHQELDTSRLSLQQHGKETTKPTVYEEWAATNSLIETWKLQSCEAVPFSLDPCWYCAANLSPGLYQEPADTSSSRWCLKFAAAASARDHGR</sequence>
<dbReference type="InterPro" id="IPR028970">
    <property type="entry name" value="DUF4662"/>
</dbReference>
<feature type="compositionally biased region" description="Basic and acidic residues" evidence="1">
    <location>
        <begin position="1"/>
        <end position="21"/>
    </location>
</feature>
<organism evidence="2 3">
    <name type="scientific">Xyrichtys novacula</name>
    <name type="common">Pearly razorfish</name>
    <name type="synonym">Hemipteronotus novacula</name>
    <dbReference type="NCBI Taxonomy" id="13765"/>
    <lineage>
        <taxon>Eukaryota</taxon>
        <taxon>Metazoa</taxon>
        <taxon>Chordata</taxon>
        <taxon>Craniata</taxon>
        <taxon>Vertebrata</taxon>
        <taxon>Euteleostomi</taxon>
        <taxon>Actinopterygii</taxon>
        <taxon>Neopterygii</taxon>
        <taxon>Teleostei</taxon>
        <taxon>Neoteleostei</taxon>
        <taxon>Acanthomorphata</taxon>
        <taxon>Eupercaria</taxon>
        <taxon>Labriformes</taxon>
        <taxon>Labridae</taxon>
        <taxon>Xyrichtys</taxon>
    </lineage>
</organism>
<feature type="region of interest" description="Disordered" evidence="1">
    <location>
        <begin position="204"/>
        <end position="234"/>
    </location>
</feature>
<dbReference type="Proteomes" id="UP001178508">
    <property type="component" value="Chromosome 10"/>
</dbReference>
<evidence type="ECO:0000313" key="2">
    <source>
        <dbReference type="EMBL" id="CAJ1065503.1"/>
    </source>
</evidence>
<name>A0AAV1FWD0_XYRNO</name>
<feature type="region of interest" description="Disordered" evidence="1">
    <location>
        <begin position="1"/>
        <end position="100"/>
    </location>
</feature>
<feature type="compositionally biased region" description="Polar residues" evidence="1">
    <location>
        <begin position="64"/>
        <end position="73"/>
    </location>
</feature>
<dbReference type="Pfam" id="PF15578">
    <property type="entry name" value="DUF4662"/>
    <property type="match status" value="1"/>
</dbReference>
<accession>A0AAV1FWD0</accession>
<dbReference type="PANTHER" id="PTHR15578">
    <property type="entry name" value="CHROMOSOME 8 C22ORF31 HOMOLOG"/>
    <property type="match status" value="1"/>
</dbReference>
<dbReference type="PANTHER" id="PTHR15578:SF0">
    <property type="entry name" value="CHROMOSOME 22 OPEN READING FRAME 31"/>
    <property type="match status" value="1"/>
</dbReference>
<proteinExistence type="predicted"/>
<protein>
    <submittedName>
        <fullName evidence="2">Uncharacterized protein LOC117812951 isoform X1</fullName>
    </submittedName>
</protein>
<dbReference type="EMBL" id="OY660873">
    <property type="protein sequence ID" value="CAJ1065503.1"/>
    <property type="molecule type" value="Genomic_DNA"/>
</dbReference>
<evidence type="ECO:0000313" key="3">
    <source>
        <dbReference type="Proteomes" id="UP001178508"/>
    </source>
</evidence>
<gene>
    <name evidence="2" type="ORF">XNOV1_A000511</name>
</gene>
<evidence type="ECO:0000256" key="1">
    <source>
        <dbReference type="SAM" id="MobiDB-lite"/>
    </source>
</evidence>